<sequence>MTSNRRQGRSILRTVLRGGVAATLVGALATAGAMSFAQASPTVQPAIPGVSAVAAGPTVAELIPAPPLPARVVPDLPLPTPEPGPAETASSATGSSEAPADHCGDAAWWNARQVGDPGDHVAACGTWPSWIDRGGMPCLPGEQDCDPATTGAFDTEAYDGPTEGRAWSPEYGYYEGRTDGPKNSSGEPCMQGRDNNDPNC</sequence>
<dbReference type="EMBL" id="SHKL01000001">
    <property type="protein sequence ID" value="RZT83251.1"/>
    <property type="molecule type" value="Genomic_DNA"/>
</dbReference>
<dbReference type="RefSeq" id="WP_130288030.1">
    <property type="nucleotide sequence ID" value="NZ_SHKL01000001.1"/>
</dbReference>
<evidence type="ECO:0000256" key="2">
    <source>
        <dbReference type="SAM" id="SignalP"/>
    </source>
</evidence>
<dbReference type="Proteomes" id="UP000291591">
    <property type="component" value="Unassembled WGS sequence"/>
</dbReference>
<keyword evidence="4" id="KW-1185">Reference proteome</keyword>
<accession>A0A4Q7URD8</accession>
<proteinExistence type="predicted"/>
<feature type="chain" id="PRO_5020305702" evidence="2">
    <location>
        <begin position="40"/>
        <end position="200"/>
    </location>
</feature>
<reference evidence="3 4" key="1">
    <citation type="submission" date="2019-02" db="EMBL/GenBank/DDBJ databases">
        <title>Sequencing the genomes of 1000 actinobacteria strains.</title>
        <authorList>
            <person name="Klenk H.-P."/>
        </authorList>
    </citation>
    <scope>NUCLEOTIDE SEQUENCE [LARGE SCALE GENOMIC DNA]</scope>
    <source>
        <strain evidence="3 4">DSM 45779</strain>
    </source>
</reference>
<organism evidence="3 4">
    <name type="scientific">Pseudonocardia sediminis</name>
    <dbReference type="NCBI Taxonomy" id="1397368"/>
    <lineage>
        <taxon>Bacteria</taxon>
        <taxon>Bacillati</taxon>
        <taxon>Actinomycetota</taxon>
        <taxon>Actinomycetes</taxon>
        <taxon>Pseudonocardiales</taxon>
        <taxon>Pseudonocardiaceae</taxon>
        <taxon>Pseudonocardia</taxon>
    </lineage>
</organism>
<name>A0A4Q7URD8_PSEST</name>
<protein>
    <submittedName>
        <fullName evidence="3">Uncharacterized protein</fullName>
    </submittedName>
</protein>
<evidence type="ECO:0000256" key="1">
    <source>
        <dbReference type="SAM" id="MobiDB-lite"/>
    </source>
</evidence>
<feature type="signal peptide" evidence="2">
    <location>
        <begin position="1"/>
        <end position="39"/>
    </location>
</feature>
<dbReference type="OrthoDB" id="3578495at2"/>
<gene>
    <name evidence="3" type="ORF">EV383_0050</name>
</gene>
<evidence type="ECO:0000313" key="3">
    <source>
        <dbReference type="EMBL" id="RZT83251.1"/>
    </source>
</evidence>
<keyword evidence="2" id="KW-0732">Signal</keyword>
<feature type="region of interest" description="Disordered" evidence="1">
    <location>
        <begin position="75"/>
        <end position="103"/>
    </location>
</feature>
<evidence type="ECO:0000313" key="4">
    <source>
        <dbReference type="Proteomes" id="UP000291591"/>
    </source>
</evidence>
<feature type="region of interest" description="Disordered" evidence="1">
    <location>
        <begin position="149"/>
        <end position="200"/>
    </location>
</feature>
<feature type="compositionally biased region" description="Low complexity" evidence="1">
    <location>
        <begin position="85"/>
        <end position="98"/>
    </location>
</feature>
<comment type="caution">
    <text evidence="3">The sequence shown here is derived from an EMBL/GenBank/DDBJ whole genome shotgun (WGS) entry which is preliminary data.</text>
</comment>
<dbReference type="AlphaFoldDB" id="A0A4Q7URD8"/>